<feature type="transmembrane region" description="Helical" evidence="1">
    <location>
        <begin position="82"/>
        <end position="103"/>
    </location>
</feature>
<keyword evidence="4" id="KW-1185">Reference proteome</keyword>
<evidence type="ECO:0000256" key="1">
    <source>
        <dbReference type="SAM" id="Phobius"/>
    </source>
</evidence>
<proteinExistence type="predicted"/>
<keyword evidence="1" id="KW-0812">Transmembrane</keyword>
<keyword evidence="1" id="KW-0472">Membrane</keyword>
<feature type="transmembrane region" description="Helical" evidence="1">
    <location>
        <begin position="6"/>
        <end position="32"/>
    </location>
</feature>
<feature type="transmembrane region" description="Helical" evidence="1">
    <location>
        <begin position="115"/>
        <end position="139"/>
    </location>
</feature>
<dbReference type="EMBL" id="JARIHO010000016">
    <property type="protein sequence ID" value="KAJ7348899.1"/>
    <property type="molecule type" value="Genomic_DNA"/>
</dbReference>
<dbReference type="Pfam" id="PF20152">
    <property type="entry name" value="DUF6534"/>
    <property type="match status" value="1"/>
</dbReference>
<comment type="caution">
    <text evidence="3">The sequence shown here is derived from an EMBL/GenBank/DDBJ whole genome shotgun (WGS) entry which is preliminary data.</text>
</comment>
<evidence type="ECO:0000313" key="4">
    <source>
        <dbReference type="Proteomes" id="UP001218218"/>
    </source>
</evidence>
<name>A0AAD7A3W2_9AGAR</name>
<dbReference type="Proteomes" id="UP001218218">
    <property type="component" value="Unassembled WGS sequence"/>
</dbReference>
<protein>
    <recommendedName>
        <fullName evidence="2">DUF6534 domain-containing protein</fullName>
    </recommendedName>
</protein>
<evidence type="ECO:0000313" key="3">
    <source>
        <dbReference type="EMBL" id="KAJ7348899.1"/>
    </source>
</evidence>
<evidence type="ECO:0000259" key="2">
    <source>
        <dbReference type="Pfam" id="PF20152"/>
    </source>
</evidence>
<reference evidence="3" key="1">
    <citation type="submission" date="2023-03" db="EMBL/GenBank/DDBJ databases">
        <title>Massive genome expansion in bonnet fungi (Mycena s.s.) driven by repeated elements and novel gene families across ecological guilds.</title>
        <authorList>
            <consortium name="Lawrence Berkeley National Laboratory"/>
            <person name="Harder C.B."/>
            <person name="Miyauchi S."/>
            <person name="Viragh M."/>
            <person name="Kuo A."/>
            <person name="Thoen E."/>
            <person name="Andreopoulos B."/>
            <person name="Lu D."/>
            <person name="Skrede I."/>
            <person name="Drula E."/>
            <person name="Henrissat B."/>
            <person name="Morin E."/>
            <person name="Kohler A."/>
            <person name="Barry K."/>
            <person name="LaButti K."/>
            <person name="Morin E."/>
            <person name="Salamov A."/>
            <person name="Lipzen A."/>
            <person name="Mereny Z."/>
            <person name="Hegedus B."/>
            <person name="Baldrian P."/>
            <person name="Stursova M."/>
            <person name="Weitz H."/>
            <person name="Taylor A."/>
            <person name="Grigoriev I.V."/>
            <person name="Nagy L.G."/>
            <person name="Martin F."/>
            <person name="Kauserud H."/>
        </authorList>
    </citation>
    <scope>NUCLEOTIDE SEQUENCE</scope>
    <source>
        <strain evidence="3">CBHHK002</strain>
    </source>
</reference>
<organism evidence="3 4">
    <name type="scientific">Mycena albidolilacea</name>
    <dbReference type="NCBI Taxonomy" id="1033008"/>
    <lineage>
        <taxon>Eukaryota</taxon>
        <taxon>Fungi</taxon>
        <taxon>Dikarya</taxon>
        <taxon>Basidiomycota</taxon>
        <taxon>Agaricomycotina</taxon>
        <taxon>Agaricomycetes</taxon>
        <taxon>Agaricomycetidae</taxon>
        <taxon>Agaricales</taxon>
        <taxon>Marasmiineae</taxon>
        <taxon>Mycenaceae</taxon>
        <taxon>Mycena</taxon>
    </lineage>
</organism>
<feature type="transmembrane region" description="Helical" evidence="1">
    <location>
        <begin position="159"/>
        <end position="180"/>
    </location>
</feature>
<feature type="domain" description="DUF6534" evidence="2">
    <location>
        <begin position="166"/>
        <end position="255"/>
    </location>
</feature>
<keyword evidence="1" id="KW-1133">Transmembrane helix</keyword>
<sequence>MSVANLTLPMFIGSIFNWALFSILLAQAYIYFSVFPKDRTWWKLIVVLIVFLEVVETASSTRDMVHIFGAGWGNLDALDDVGWAWFSVPVMGAIISFVCQTFYGWRIHVIGHSPFMTFMFVLIVLVSFVELGAGIWTGVEICIAGKFSVLQSSNLTATATWLAGMCAADLLIIFGTIFSLRQSTDSEFTSTRTNSVVSRVIRLTAETGGLCMAFVLVDIYLFASYKGTNYHLAVCIELSKIYSNSILLIFNSRAHMGHGCSINTDDYSGVNMSSSLFSRSKRSTASAPIEIGVRVSRSDANSDFGGKRMDC</sequence>
<dbReference type="PANTHER" id="PTHR40465:SF1">
    <property type="entry name" value="DUF6534 DOMAIN-CONTAINING PROTEIN"/>
    <property type="match status" value="1"/>
</dbReference>
<feature type="transmembrane region" description="Helical" evidence="1">
    <location>
        <begin position="200"/>
        <end position="223"/>
    </location>
</feature>
<gene>
    <name evidence="3" type="ORF">DFH08DRAFT_131099</name>
</gene>
<feature type="transmembrane region" description="Helical" evidence="1">
    <location>
        <begin position="44"/>
        <end position="62"/>
    </location>
</feature>
<accession>A0AAD7A3W2</accession>
<dbReference type="AlphaFoldDB" id="A0AAD7A3W2"/>
<dbReference type="InterPro" id="IPR045339">
    <property type="entry name" value="DUF6534"/>
</dbReference>
<dbReference type="PANTHER" id="PTHR40465">
    <property type="entry name" value="CHROMOSOME 1, WHOLE GENOME SHOTGUN SEQUENCE"/>
    <property type="match status" value="1"/>
</dbReference>